<evidence type="ECO:0000313" key="2">
    <source>
        <dbReference type="Proteomes" id="UP000190890"/>
    </source>
</evidence>
<dbReference type="EMBL" id="LZZM01000040">
    <property type="protein sequence ID" value="OOM81956.1"/>
    <property type="molecule type" value="Genomic_DNA"/>
</dbReference>
<protein>
    <submittedName>
        <fullName evidence="1">Uncharacterized protein</fullName>
    </submittedName>
</protein>
<dbReference type="STRING" id="29367.CLPUN_06910"/>
<organism evidence="1 2">
    <name type="scientific">Clostridium puniceum</name>
    <dbReference type="NCBI Taxonomy" id="29367"/>
    <lineage>
        <taxon>Bacteria</taxon>
        <taxon>Bacillati</taxon>
        <taxon>Bacillota</taxon>
        <taxon>Clostridia</taxon>
        <taxon>Eubacteriales</taxon>
        <taxon>Clostridiaceae</taxon>
        <taxon>Clostridium</taxon>
    </lineage>
</organism>
<dbReference type="AlphaFoldDB" id="A0A1S8TW36"/>
<keyword evidence="2" id="KW-1185">Reference proteome</keyword>
<gene>
    <name evidence="1" type="ORF">CLPUN_06910</name>
</gene>
<proteinExistence type="predicted"/>
<dbReference type="Proteomes" id="UP000190890">
    <property type="component" value="Unassembled WGS sequence"/>
</dbReference>
<name>A0A1S8TW36_9CLOT</name>
<comment type="caution">
    <text evidence="1">The sequence shown here is derived from an EMBL/GenBank/DDBJ whole genome shotgun (WGS) entry which is preliminary data.</text>
</comment>
<evidence type="ECO:0000313" key="1">
    <source>
        <dbReference type="EMBL" id="OOM81956.1"/>
    </source>
</evidence>
<reference evidence="1 2" key="1">
    <citation type="submission" date="2016-05" db="EMBL/GenBank/DDBJ databases">
        <title>Microbial solvent formation.</title>
        <authorList>
            <person name="Poehlein A."/>
            <person name="Montoya Solano J.D."/>
            <person name="Flitsch S."/>
            <person name="Krabben P."/>
            <person name="Duerre P."/>
            <person name="Daniel R."/>
        </authorList>
    </citation>
    <scope>NUCLEOTIDE SEQUENCE [LARGE SCALE GENOMIC DNA]</scope>
    <source>
        <strain evidence="1 2">DSM 2619</strain>
    </source>
</reference>
<accession>A0A1S8TW36</accession>
<sequence length="51" mass="6049">MNTRILLLLKDVYKLIHAVEIIEKYKDILNLDKKSLERLNKLRLKVGNCII</sequence>